<dbReference type="EMBL" id="CP034464">
    <property type="protein sequence ID" value="AZP12435.1"/>
    <property type="molecule type" value="Genomic_DNA"/>
</dbReference>
<dbReference type="PRINTS" id="PR00035">
    <property type="entry name" value="HTHGNTR"/>
</dbReference>
<dbReference type="PANTHER" id="PTHR44846:SF1">
    <property type="entry name" value="MANNOSYL-D-GLYCERATE TRANSPORT_METABOLISM SYSTEM REPRESSOR MNGR-RELATED"/>
    <property type="match status" value="1"/>
</dbReference>
<proteinExistence type="predicted"/>
<dbReference type="InterPro" id="IPR000524">
    <property type="entry name" value="Tscrpt_reg_HTH_GntR"/>
</dbReference>
<evidence type="ECO:0000259" key="4">
    <source>
        <dbReference type="PROSITE" id="PS50949"/>
    </source>
</evidence>
<dbReference type="GO" id="GO:0045892">
    <property type="term" value="P:negative regulation of DNA-templated transcription"/>
    <property type="evidence" value="ECO:0007669"/>
    <property type="project" value="TreeGrafter"/>
</dbReference>
<dbReference type="SMART" id="SM00345">
    <property type="entry name" value="HTH_GNTR"/>
    <property type="match status" value="1"/>
</dbReference>
<keyword evidence="6" id="KW-1185">Reference proteome</keyword>
<reference evidence="5 6" key="1">
    <citation type="journal article" date="2011" name="Int. J. Syst. Evol. Microbiol.">
        <title>Description of Undibacterium oligocarboniphilum sp. nov., isolated from purified water, and Undibacterium pigrum strain CCUG 49012 as the type strain of Undibacterium parvum sp. nov., and emended descriptions of the genus Undibacterium and the species Undibacterium pigrum.</title>
        <authorList>
            <person name="Eder W."/>
            <person name="Wanner G."/>
            <person name="Ludwig W."/>
            <person name="Busse H.J."/>
            <person name="Ziemke-Kageler F."/>
            <person name="Lang E."/>
        </authorList>
    </citation>
    <scope>NUCLEOTIDE SEQUENCE [LARGE SCALE GENOMIC DNA]</scope>
    <source>
        <strain evidence="5 6">DSM 23061</strain>
    </source>
</reference>
<dbReference type="GO" id="GO:0003677">
    <property type="term" value="F:DNA binding"/>
    <property type="evidence" value="ECO:0007669"/>
    <property type="project" value="UniProtKB-KW"/>
</dbReference>
<name>A0A3S9HJZ8_9BURK</name>
<dbReference type="PANTHER" id="PTHR44846">
    <property type="entry name" value="MANNOSYL-D-GLYCERATE TRANSPORT/METABOLISM SYSTEM REPRESSOR MNGR-RELATED"/>
    <property type="match status" value="1"/>
</dbReference>
<dbReference type="SUPFAM" id="SSF46785">
    <property type="entry name" value="Winged helix' DNA-binding domain"/>
    <property type="match status" value="1"/>
</dbReference>
<dbReference type="KEGG" id="upv:EJN92_10725"/>
<protein>
    <submittedName>
        <fullName evidence="5">Phosphonate metabolism transcriptional regulator PhnF</fullName>
    </submittedName>
</protein>
<dbReference type="AlphaFoldDB" id="A0A3S9HJZ8"/>
<dbReference type="SUPFAM" id="SSF64288">
    <property type="entry name" value="Chorismate lyase-like"/>
    <property type="match status" value="1"/>
</dbReference>
<evidence type="ECO:0000256" key="1">
    <source>
        <dbReference type="ARBA" id="ARBA00023015"/>
    </source>
</evidence>
<dbReference type="InterPro" id="IPR036390">
    <property type="entry name" value="WH_DNA-bd_sf"/>
</dbReference>
<evidence type="ECO:0000256" key="2">
    <source>
        <dbReference type="ARBA" id="ARBA00023125"/>
    </source>
</evidence>
<dbReference type="Gene3D" id="3.40.1410.10">
    <property type="entry name" value="Chorismate lyase-like"/>
    <property type="match status" value="1"/>
</dbReference>
<dbReference type="InterPro" id="IPR012702">
    <property type="entry name" value="CP_lyase_PhnF"/>
</dbReference>
<dbReference type="GO" id="GO:0003700">
    <property type="term" value="F:DNA-binding transcription factor activity"/>
    <property type="evidence" value="ECO:0007669"/>
    <property type="project" value="InterPro"/>
</dbReference>
<dbReference type="NCBIfam" id="TIGR02325">
    <property type="entry name" value="C_P_lyase_phnF"/>
    <property type="match status" value="1"/>
</dbReference>
<dbReference type="InterPro" id="IPR028978">
    <property type="entry name" value="Chorismate_lyase_/UTRA_dom_sf"/>
</dbReference>
<dbReference type="InterPro" id="IPR011663">
    <property type="entry name" value="UTRA"/>
</dbReference>
<dbReference type="Proteomes" id="UP000275663">
    <property type="component" value="Chromosome"/>
</dbReference>
<organism evidence="5 6">
    <name type="scientific">Undibacterium parvum</name>
    <dbReference type="NCBI Taxonomy" id="401471"/>
    <lineage>
        <taxon>Bacteria</taxon>
        <taxon>Pseudomonadati</taxon>
        <taxon>Pseudomonadota</taxon>
        <taxon>Betaproteobacteria</taxon>
        <taxon>Burkholderiales</taxon>
        <taxon>Oxalobacteraceae</taxon>
        <taxon>Undibacterium</taxon>
    </lineage>
</organism>
<evidence type="ECO:0000313" key="6">
    <source>
        <dbReference type="Proteomes" id="UP000275663"/>
    </source>
</evidence>
<evidence type="ECO:0000313" key="5">
    <source>
        <dbReference type="EMBL" id="AZP12435.1"/>
    </source>
</evidence>
<dbReference type="Gene3D" id="1.10.10.10">
    <property type="entry name" value="Winged helix-like DNA-binding domain superfamily/Winged helix DNA-binding domain"/>
    <property type="match status" value="1"/>
</dbReference>
<keyword evidence="3" id="KW-0804">Transcription</keyword>
<dbReference type="PROSITE" id="PS50949">
    <property type="entry name" value="HTH_GNTR"/>
    <property type="match status" value="1"/>
</dbReference>
<gene>
    <name evidence="5" type="primary">phnF</name>
    <name evidence="5" type="ORF">EJN92_10725</name>
</gene>
<accession>A0A3S9HJZ8</accession>
<keyword evidence="2" id="KW-0238">DNA-binding</keyword>
<dbReference type="Pfam" id="PF00392">
    <property type="entry name" value="GntR"/>
    <property type="match status" value="1"/>
</dbReference>
<keyword evidence="1" id="KW-0805">Transcription regulation</keyword>
<dbReference type="Pfam" id="PF07702">
    <property type="entry name" value="UTRA"/>
    <property type="match status" value="1"/>
</dbReference>
<feature type="domain" description="HTH gntR-type" evidence="4">
    <location>
        <begin position="17"/>
        <end position="83"/>
    </location>
</feature>
<dbReference type="InterPro" id="IPR050679">
    <property type="entry name" value="Bact_HTH_transcr_reg"/>
</dbReference>
<sequence length="248" mass="27688">MSELRMNQNNIIRSAGVSVWRQIEEALSADILAGHLHHRLPNETALAERFNVNRHTVRQAIKALVERGMVDVQHGKGTFVREDLIDYQVGRRTRLAHSVANARRVGVSQVLHWSTLLASAELRQLLDLPAQASVLCVETLDVVDDKVIGVCTQYFPLPRFAGLAELYAKNGITHLALEQFGILQFQRRMSRVTARMPSKEVAQQLGQPSALPILYVETVYVDEDAVPIEYGISRFCSTAVQVVIEPVA</sequence>
<evidence type="ECO:0000256" key="3">
    <source>
        <dbReference type="ARBA" id="ARBA00023163"/>
    </source>
</evidence>
<dbReference type="CDD" id="cd07377">
    <property type="entry name" value="WHTH_GntR"/>
    <property type="match status" value="1"/>
</dbReference>
<dbReference type="SMART" id="SM00866">
    <property type="entry name" value="UTRA"/>
    <property type="match status" value="1"/>
</dbReference>
<dbReference type="InterPro" id="IPR036388">
    <property type="entry name" value="WH-like_DNA-bd_sf"/>
</dbReference>